<dbReference type="GO" id="GO:0005634">
    <property type="term" value="C:nucleus"/>
    <property type="evidence" value="ECO:0007669"/>
    <property type="project" value="TreeGrafter"/>
</dbReference>
<dbReference type="InParanoid" id="G4ZDQ2"/>
<dbReference type="PROSITE" id="PS51253">
    <property type="entry name" value="HTH_CENPB"/>
    <property type="match status" value="1"/>
</dbReference>
<protein>
    <recommendedName>
        <fullName evidence="2">HTH CENPB-type domain-containing protein</fullName>
    </recommendedName>
</protein>
<dbReference type="EMBL" id="JH159154">
    <property type="protein sequence ID" value="EGZ18391.1"/>
    <property type="molecule type" value="Genomic_DNA"/>
</dbReference>
<dbReference type="AlphaFoldDB" id="G4ZDQ2"/>
<name>G4ZDQ2_PHYSP</name>
<dbReference type="InterPro" id="IPR004875">
    <property type="entry name" value="DDE_SF_endonuclease_dom"/>
</dbReference>
<feature type="domain" description="HTH CENPB-type" evidence="2">
    <location>
        <begin position="1"/>
        <end position="49"/>
    </location>
</feature>
<keyword evidence="4" id="KW-1185">Reference proteome</keyword>
<dbReference type="GeneID" id="20658145"/>
<reference evidence="3 4" key="1">
    <citation type="journal article" date="2006" name="Science">
        <title>Phytophthora genome sequences uncover evolutionary origins and mechanisms of pathogenesis.</title>
        <authorList>
            <person name="Tyler B.M."/>
            <person name="Tripathy S."/>
            <person name="Zhang X."/>
            <person name="Dehal P."/>
            <person name="Jiang R.H."/>
            <person name="Aerts A."/>
            <person name="Arredondo F.D."/>
            <person name="Baxter L."/>
            <person name="Bensasson D."/>
            <person name="Beynon J.L."/>
            <person name="Chapman J."/>
            <person name="Damasceno C.M."/>
            <person name="Dorrance A.E."/>
            <person name="Dou D."/>
            <person name="Dickerman A.W."/>
            <person name="Dubchak I.L."/>
            <person name="Garbelotto M."/>
            <person name="Gijzen M."/>
            <person name="Gordon S.G."/>
            <person name="Govers F."/>
            <person name="Grunwald N.J."/>
            <person name="Huang W."/>
            <person name="Ivors K.L."/>
            <person name="Jones R.W."/>
            <person name="Kamoun S."/>
            <person name="Krampis K."/>
            <person name="Lamour K.H."/>
            <person name="Lee M.K."/>
            <person name="McDonald W.H."/>
            <person name="Medina M."/>
            <person name="Meijer H.J."/>
            <person name="Nordberg E.K."/>
            <person name="Maclean D.J."/>
            <person name="Ospina-Giraldo M.D."/>
            <person name="Morris P.F."/>
            <person name="Phuntumart V."/>
            <person name="Putnam N.H."/>
            <person name="Rash S."/>
            <person name="Rose J.K."/>
            <person name="Sakihama Y."/>
            <person name="Salamov A.A."/>
            <person name="Savidor A."/>
            <person name="Scheuring C.F."/>
            <person name="Smith B.M."/>
            <person name="Sobral B.W."/>
            <person name="Terry A."/>
            <person name="Torto-Alalibo T.A."/>
            <person name="Win J."/>
            <person name="Xu Z."/>
            <person name="Zhang H."/>
            <person name="Grigoriev I.V."/>
            <person name="Rokhsar D.S."/>
            <person name="Boore J.L."/>
        </authorList>
    </citation>
    <scope>NUCLEOTIDE SEQUENCE [LARGE SCALE GENOMIC DNA]</scope>
    <source>
        <strain evidence="3 4">P6497</strain>
    </source>
</reference>
<evidence type="ECO:0000313" key="3">
    <source>
        <dbReference type="EMBL" id="EGZ18391.1"/>
    </source>
</evidence>
<dbReference type="Proteomes" id="UP000002640">
    <property type="component" value="Unassembled WGS sequence"/>
</dbReference>
<evidence type="ECO:0000259" key="2">
    <source>
        <dbReference type="PROSITE" id="PS51253"/>
    </source>
</evidence>
<organism evidence="3 4">
    <name type="scientific">Phytophthora sojae (strain P6497)</name>
    <name type="common">Soybean stem and root rot agent</name>
    <name type="synonym">Phytophthora megasperma f. sp. glycines</name>
    <dbReference type="NCBI Taxonomy" id="1094619"/>
    <lineage>
        <taxon>Eukaryota</taxon>
        <taxon>Sar</taxon>
        <taxon>Stramenopiles</taxon>
        <taxon>Oomycota</taxon>
        <taxon>Peronosporomycetes</taxon>
        <taxon>Peronosporales</taxon>
        <taxon>Peronosporaceae</taxon>
        <taxon>Phytophthora</taxon>
    </lineage>
</organism>
<evidence type="ECO:0000256" key="1">
    <source>
        <dbReference type="ARBA" id="ARBA00023125"/>
    </source>
</evidence>
<dbReference type="Pfam" id="PF03184">
    <property type="entry name" value="DDE_1"/>
    <property type="match status" value="1"/>
</dbReference>
<dbReference type="PANTHER" id="PTHR19303:SF73">
    <property type="entry name" value="PROTEIN PDC2"/>
    <property type="match status" value="1"/>
</dbReference>
<accession>G4ZDQ2</accession>
<dbReference type="GO" id="GO:0003677">
    <property type="term" value="F:DNA binding"/>
    <property type="evidence" value="ECO:0007669"/>
    <property type="project" value="UniProtKB-KW"/>
</dbReference>
<dbReference type="PANTHER" id="PTHR19303">
    <property type="entry name" value="TRANSPOSON"/>
    <property type="match status" value="1"/>
</dbReference>
<sequence>MEFVHAQESKGLLSDEVLRTKANELVGEGTISLSWIQRFKFRHRVTLHNMHGEAGSVDTADLGQQRAKLMELLDKYNPQDIFNMDETALFYRMLPSQTLATKSVAGKKKDKTRISIGLCCNLAGTEKLEPIVINRAAKPRCFKGVNVGAIPMDYFSNQKAWMHSEVFLKWVRALNLKMHGRRILLVLDNAAGHVDIELNNVYIHFLPKNTTSHLQPMDAGIIRNFKLKYKKLFVQWVIEQTGPQKRLDLLTAIKFVVDAWNAVSDATIRRYTRLCQEA</sequence>
<proteinExistence type="predicted"/>
<evidence type="ECO:0000313" key="4">
    <source>
        <dbReference type="Proteomes" id="UP000002640"/>
    </source>
</evidence>
<dbReference type="InterPro" id="IPR006600">
    <property type="entry name" value="HTH_CenpB_DNA-bd_dom"/>
</dbReference>
<keyword evidence="1" id="KW-0238">DNA-binding</keyword>
<dbReference type="InterPro" id="IPR050863">
    <property type="entry name" value="CenT-Element_Derived"/>
</dbReference>
<dbReference type="KEGG" id="psoj:PHYSODRAFT_502807"/>
<dbReference type="RefSeq" id="XP_009527449.1">
    <property type="nucleotide sequence ID" value="XM_009529154.1"/>
</dbReference>
<gene>
    <name evidence="3" type="ORF">PHYSODRAFT_502807</name>
</gene>